<dbReference type="InterPro" id="IPR011400">
    <property type="entry name" value="EIF3B"/>
</dbReference>
<dbReference type="AlphaFoldDB" id="A0A8S1HHY6"/>
<dbReference type="Gene3D" id="2.130.10.10">
    <property type="entry name" value="YVTN repeat-like/Quinoprotein amine dehydrogenase"/>
    <property type="match status" value="1"/>
</dbReference>
<dbReference type="GO" id="GO:0003743">
    <property type="term" value="F:translation initiation factor activity"/>
    <property type="evidence" value="ECO:0007669"/>
    <property type="project" value="UniProtKB-UniRule"/>
</dbReference>
<dbReference type="HAMAP" id="MF_03001">
    <property type="entry name" value="eIF3b"/>
    <property type="match status" value="1"/>
</dbReference>
<dbReference type="InterPro" id="IPR012677">
    <property type="entry name" value="Nucleotide-bd_a/b_plait_sf"/>
</dbReference>
<evidence type="ECO:0000259" key="8">
    <source>
        <dbReference type="Pfam" id="PF08662"/>
    </source>
</evidence>
<dbReference type="GO" id="GO:0003723">
    <property type="term" value="F:RNA binding"/>
    <property type="evidence" value="ECO:0007669"/>
    <property type="project" value="UniProtKB-UniRule"/>
</dbReference>
<comment type="subunit">
    <text evidence="6 7">Component of the eukaryotic translation initiation factor 3 (eIF-3) complex.</text>
</comment>
<dbReference type="GO" id="GO:0005852">
    <property type="term" value="C:eukaryotic translation initiation factor 3 complex"/>
    <property type="evidence" value="ECO:0007669"/>
    <property type="project" value="UniProtKB-UniRule"/>
</dbReference>
<evidence type="ECO:0000256" key="7">
    <source>
        <dbReference type="PIRNR" id="PIRNR036424"/>
    </source>
</evidence>
<keyword evidence="2 6" id="KW-0396">Initiation factor</keyword>
<comment type="caution">
    <text evidence="9">The sequence shown here is derived from an EMBL/GenBank/DDBJ whole genome shotgun (WGS) entry which is preliminary data.</text>
</comment>
<dbReference type="GO" id="GO:0031369">
    <property type="term" value="F:translation initiation factor binding"/>
    <property type="evidence" value="ECO:0007669"/>
    <property type="project" value="InterPro"/>
</dbReference>
<evidence type="ECO:0000256" key="5">
    <source>
        <dbReference type="ARBA" id="ARBA00022917"/>
    </source>
</evidence>
<evidence type="ECO:0000256" key="1">
    <source>
        <dbReference type="ARBA" id="ARBA00022490"/>
    </source>
</evidence>
<evidence type="ECO:0000256" key="6">
    <source>
        <dbReference type="HAMAP-Rule" id="MF_03001"/>
    </source>
</evidence>
<evidence type="ECO:0000256" key="3">
    <source>
        <dbReference type="ARBA" id="ARBA00022574"/>
    </source>
</evidence>
<comment type="subcellular location">
    <subcellularLocation>
        <location evidence="6 7">Cytoplasm</location>
    </subcellularLocation>
</comment>
<keyword evidence="4 6" id="KW-0694">RNA-binding</keyword>
<dbReference type="Gene3D" id="3.30.70.330">
    <property type="match status" value="1"/>
</dbReference>
<dbReference type="InterPro" id="IPR013979">
    <property type="entry name" value="TIF_beta_prop-like"/>
</dbReference>
<evidence type="ECO:0000313" key="10">
    <source>
        <dbReference type="Proteomes" id="UP000835052"/>
    </source>
</evidence>
<comment type="function">
    <text evidence="6">RNA-binding component of the eukaryotic translation initiation factor 3 (eIF-3) complex, which is involved in protein synthesis of a specialized repertoire of mRNAs and, together with other initiation factors, stimulates binding of mRNA and methionyl-tRNAi to the 40S ribosome. The eIF-3 complex specifically targets and initiates translation of a subset of mRNAs involved in cell proliferation.</text>
</comment>
<dbReference type="GO" id="GO:0001732">
    <property type="term" value="P:formation of cytoplasmic translation initiation complex"/>
    <property type="evidence" value="ECO:0007669"/>
    <property type="project" value="UniProtKB-UniRule"/>
</dbReference>
<accession>A0A8S1HHY6</accession>
<dbReference type="GO" id="GO:0033290">
    <property type="term" value="C:eukaryotic 48S preinitiation complex"/>
    <property type="evidence" value="ECO:0007669"/>
    <property type="project" value="UniProtKB-UniRule"/>
</dbReference>
<keyword evidence="5 6" id="KW-0648">Protein biosynthesis</keyword>
<dbReference type="OrthoDB" id="10250414at2759"/>
<dbReference type="Pfam" id="PF08662">
    <property type="entry name" value="eIF2A"/>
    <property type="match status" value="1"/>
</dbReference>
<evidence type="ECO:0000256" key="2">
    <source>
        <dbReference type="ARBA" id="ARBA00022540"/>
    </source>
</evidence>
<dbReference type="SUPFAM" id="SSF82171">
    <property type="entry name" value="DPP6 N-terminal domain-like"/>
    <property type="match status" value="1"/>
</dbReference>
<dbReference type="PIRSF" id="PIRSF036424">
    <property type="entry name" value="eIF3b"/>
    <property type="match status" value="1"/>
</dbReference>
<dbReference type="GO" id="GO:0016282">
    <property type="term" value="C:eukaryotic 43S preinitiation complex"/>
    <property type="evidence" value="ECO:0007669"/>
    <property type="project" value="UniProtKB-UniRule"/>
</dbReference>
<feature type="domain" description="Translation initiation factor beta propellor-like" evidence="8">
    <location>
        <begin position="404"/>
        <end position="610"/>
    </location>
</feature>
<keyword evidence="3" id="KW-0853">WD repeat</keyword>
<keyword evidence="1 6" id="KW-0963">Cytoplasm</keyword>
<comment type="similarity">
    <text evidence="6 7">Belongs to the eIF-3 subunit B family.</text>
</comment>
<proteinExistence type="inferred from homology"/>
<dbReference type="PANTHER" id="PTHR14068:SF0">
    <property type="entry name" value="EUKARYOTIC TRANSLATION INITIATION FACTOR 3 SUBUNIT B"/>
    <property type="match status" value="1"/>
</dbReference>
<dbReference type="PANTHER" id="PTHR14068">
    <property type="entry name" value="EUKARYOTIC TRANSLATION INITIATION FACTOR 3 EIF3 -RELATED"/>
    <property type="match status" value="1"/>
</dbReference>
<evidence type="ECO:0000256" key="4">
    <source>
        <dbReference type="ARBA" id="ARBA00022884"/>
    </source>
</evidence>
<dbReference type="Proteomes" id="UP000835052">
    <property type="component" value="Unassembled WGS sequence"/>
</dbReference>
<gene>
    <name evidence="6" type="primary">eif-3.B</name>
    <name evidence="9" type="ORF">CAUJ_LOCUS11488</name>
</gene>
<dbReference type="InterPro" id="IPR015943">
    <property type="entry name" value="WD40/YVTN_repeat-like_dom_sf"/>
</dbReference>
<protein>
    <recommendedName>
        <fullName evidence="6 7">Eukaryotic translation initiation factor 3 subunit B</fullName>
        <shortName evidence="6 7">eIF3b</shortName>
    </recommendedName>
    <alternativeName>
        <fullName evidence="6">Eukaryotic translation initiation factor 3 subunit 9</fullName>
    </alternativeName>
</protein>
<reference evidence="9" key="1">
    <citation type="submission" date="2020-10" db="EMBL/GenBank/DDBJ databases">
        <authorList>
            <person name="Kikuchi T."/>
        </authorList>
    </citation>
    <scope>NUCLEOTIDE SEQUENCE</scope>
    <source>
        <strain evidence="9">NKZ352</strain>
    </source>
</reference>
<keyword evidence="10" id="KW-1185">Reference proteome</keyword>
<organism evidence="9 10">
    <name type="scientific">Caenorhabditis auriculariae</name>
    <dbReference type="NCBI Taxonomy" id="2777116"/>
    <lineage>
        <taxon>Eukaryota</taxon>
        <taxon>Metazoa</taxon>
        <taxon>Ecdysozoa</taxon>
        <taxon>Nematoda</taxon>
        <taxon>Chromadorea</taxon>
        <taxon>Rhabditida</taxon>
        <taxon>Rhabditina</taxon>
        <taxon>Rhabditomorpha</taxon>
        <taxon>Rhabditoidea</taxon>
        <taxon>Rhabditidae</taxon>
        <taxon>Peloderinae</taxon>
        <taxon>Caenorhabditis</taxon>
    </lineage>
</organism>
<dbReference type="EMBL" id="CAJGYM010000057">
    <property type="protein sequence ID" value="CAD6195569.1"/>
    <property type="molecule type" value="Genomic_DNA"/>
</dbReference>
<evidence type="ECO:0000313" key="9">
    <source>
        <dbReference type="EMBL" id="CAD6195569.1"/>
    </source>
</evidence>
<comment type="function">
    <text evidence="7">Component of the eukaryotic translation initiation factor 3 (eIF-3) complex, which is involved in protein synthesis and, together with other initiation factors, stimulates binding of mRNA and methionyl-tRNAi to the 40S ribosome.</text>
</comment>
<sequence>MVEIDINKEIDDDSQFLDPQGYVDSITDEELVPDVLHQKPTLDEFEDCCVVVTGIPAIGAERISKLQAVLTKVIEKIDKRAKLFVPTNPEGGSVGVLFTEWPDKEVAEFAVAGLEGYALDKNHTFSAKLFSEMRNMKTVDPDWKTPEKTAYNDVGDLWWWMQNDRCRDQFAVQYDKIGVPTVSVYWHMKGHEPEIAGDPASVAERANWTESVFTWSPYGSYMATIHQRGVALWGGPKYARFQRFAHDAVQFIDFSPCETYLVTYAAPQDRGRWWEGEEDCLRVWDVRTGELKKSFSPFALTKRPQLPCWPFFKWSFDEKFFACLKAPEKDKLEKEKKIDGISVFETSTFNLVDRRHVLVENIKQFEWSPTQNVLAYYSECTDTLPAEFGLMQVPQQTKLRTARIHNVAEAQMFWQKSGRRLAAYTMRYNKKTLKESGELKYGGCSYHVEIFEIDKKDVSLMNLPLPEPFINFGWEPQGDKFCVLTGNQAKATPLVFKLEANGHAPKLMSKLDAGVQFNEVMFAPQGGWLAVLARLSTGGNVMFVDTTLSEAKRTNVVEHPQFNKGYWDPTGRYFVTCSTVGGRAGADHGFRIYTFQGRELCRKNMDRLSQFKWRPRPPAKLSEQKLKEIKKNLKKTSARFIKQDDEEKCRASQEVVEKRRKIMNTFNAVRNKNAAVMTSTRDKRIGLRGGVDTDAELNTDDFVEEEITIALSTTKTPAPLSEEDEAD</sequence>
<name>A0A8S1HHY6_9PELO</name>